<reference evidence="2 3" key="1">
    <citation type="submission" date="2019-12" db="EMBL/GenBank/DDBJ databases">
        <authorList>
            <person name="Li M."/>
        </authorList>
    </citation>
    <scope>NUCLEOTIDE SEQUENCE [LARGE SCALE GENOMIC DNA]</scope>
    <source>
        <strain evidence="2 3">GBMRC 2046</strain>
    </source>
</reference>
<gene>
    <name evidence="2" type="ORF">GR183_04525</name>
</gene>
<comment type="caution">
    <text evidence="2">The sequence shown here is derived from an EMBL/GenBank/DDBJ whole genome shotgun (WGS) entry which is preliminary data.</text>
</comment>
<dbReference type="Pfam" id="PF06170">
    <property type="entry name" value="DUF983"/>
    <property type="match status" value="1"/>
</dbReference>
<proteinExistence type="predicted"/>
<keyword evidence="1" id="KW-0812">Transmembrane</keyword>
<feature type="transmembrane region" description="Helical" evidence="1">
    <location>
        <begin position="70"/>
        <end position="89"/>
    </location>
</feature>
<name>A0A7X3LSA6_9HYPH</name>
<evidence type="ECO:0000313" key="3">
    <source>
        <dbReference type="Proteomes" id="UP000433101"/>
    </source>
</evidence>
<keyword evidence="1" id="KW-1133">Transmembrane helix</keyword>
<sequence>MSVTYGTEHDVANDALPKRDTGKAVLRGLFCKCPSCGAGRIFNGYLTVNRECESCREELHHHRADDAPPYFTIFLVGHLIVPAALGIEIAYRPDMWIHMSLWIPLTILSSLFFLRPIKGALIGLQWGLYMHGFDPNSVDPDAPEDAGAVVVERS</sequence>
<dbReference type="RefSeq" id="WP_160774411.1">
    <property type="nucleotide sequence ID" value="NZ_WUMV01000002.1"/>
</dbReference>
<dbReference type="AlphaFoldDB" id="A0A7X3LSA6"/>
<protein>
    <submittedName>
        <fullName evidence="2">DUF983 domain-containing protein</fullName>
    </submittedName>
</protein>
<evidence type="ECO:0000256" key="1">
    <source>
        <dbReference type="SAM" id="Phobius"/>
    </source>
</evidence>
<dbReference type="InterPro" id="IPR009325">
    <property type="entry name" value="DUF983"/>
</dbReference>
<evidence type="ECO:0000313" key="2">
    <source>
        <dbReference type="EMBL" id="MXN64158.1"/>
    </source>
</evidence>
<dbReference type="EMBL" id="WUMV01000002">
    <property type="protein sequence ID" value="MXN64158.1"/>
    <property type="molecule type" value="Genomic_DNA"/>
</dbReference>
<keyword evidence="3" id="KW-1185">Reference proteome</keyword>
<dbReference type="Proteomes" id="UP000433101">
    <property type="component" value="Unassembled WGS sequence"/>
</dbReference>
<organism evidence="2 3">
    <name type="scientific">Stappia sediminis</name>
    <dbReference type="NCBI Taxonomy" id="2692190"/>
    <lineage>
        <taxon>Bacteria</taxon>
        <taxon>Pseudomonadati</taxon>
        <taxon>Pseudomonadota</taxon>
        <taxon>Alphaproteobacteria</taxon>
        <taxon>Hyphomicrobiales</taxon>
        <taxon>Stappiaceae</taxon>
        <taxon>Stappia</taxon>
    </lineage>
</organism>
<feature type="transmembrane region" description="Helical" evidence="1">
    <location>
        <begin position="95"/>
        <end position="114"/>
    </location>
</feature>
<accession>A0A7X3LSA6</accession>
<keyword evidence="1" id="KW-0472">Membrane</keyword>